<name>A0ABR7INE1_9CLOT</name>
<dbReference type="InterPro" id="IPR052179">
    <property type="entry name" value="DD-CPase-like"/>
</dbReference>
<evidence type="ECO:0000313" key="4">
    <source>
        <dbReference type="Proteomes" id="UP000649151"/>
    </source>
</evidence>
<dbReference type="InterPro" id="IPR009045">
    <property type="entry name" value="Zn_M74/Hedgehog-like"/>
</dbReference>
<dbReference type="InterPro" id="IPR003709">
    <property type="entry name" value="VanY-like_core_dom"/>
</dbReference>
<organism evidence="3 4">
    <name type="scientific">Clostridium facile</name>
    <dbReference type="NCBI Taxonomy" id="2763035"/>
    <lineage>
        <taxon>Bacteria</taxon>
        <taxon>Bacillati</taxon>
        <taxon>Bacillota</taxon>
        <taxon>Clostridia</taxon>
        <taxon>Eubacteriales</taxon>
        <taxon>Clostridiaceae</taxon>
        <taxon>Clostridium</taxon>
    </lineage>
</organism>
<dbReference type="CDD" id="cd14852">
    <property type="entry name" value="LD-carboxypeptidase"/>
    <property type="match status" value="1"/>
</dbReference>
<dbReference type="EMBL" id="JACOQK010000001">
    <property type="protein sequence ID" value="MBC5786639.1"/>
    <property type="molecule type" value="Genomic_DNA"/>
</dbReference>
<feature type="domain" description="D-alanyl-D-alanine carboxypeptidase-like core" evidence="2">
    <location>
        <begin position="83"/>
        <end position="219"/>
    </location>
</feature>
<comment type="caution">
    <text evidence="3">The sequence shown here is derived from an EMBL/GenBank/DDBJ whole genome shotgun (WGS) entry which is preliminary data.</text>
</comment>
<dbReference type="Proteomes" id="UP000649151">
    <property type="component" value="Unassembled WGS sequence"/>
</dbReference>
<reference evidence="3 4" key="1">
    <citation type="submission" date="2020-08" db="EMBL/GenBank/DDBJ databases">
        <title>Genome public.</title>
        <authorList>
            <person name="Liu C."/>
            <person name="Sun Q."/>
        </authorList>
    </citation>
    <scope>NUCLEOTIDE SEQUENCE [LARGE SCALE GENOMIC DNA]</scope>
    <source>
        <strain evidence="3 4">NSJ-27</strain>
    </source>
</reference>
<accession>A0ABR7INE1</accession>
<dbReference type="PANTHER" id="PTHR34385">
    <property type="entry name" value="D-ALANYL-D-ALANINE CARBOXYPEPTIDASE"/>
    <property type="match status" value="1"/>
</dbReference>
<protein>
    <submittedName>
        <fullName evidence="3">M15 family metallopeptidase</fullName>
    </submittedName>
</protein>
<feature type="region of interest" description="Disordered" evidence="1">
    <location>
        <begin position="29"/>
        <end position="55"/>
    </location>
</feature>
<dbReference type="Pfam" id="PF02557">
    <property type="entry name" value="VanY"/>
    <property type="match status" value="1"/>
</dbReference>
<proteinExistence type="predicted"/>
<gene>
    <name evidence="3" type="ORF">H8Z77_01175</name>
</gene>
<evidence type="ECO:0000313" key="3">
    <source>
        <dbReference type="EMBL" id="MBC5786639.1"/>
    </source>
</evidence>
<feature type="compositionally biased region" description="Low complexity" evidence="1">
    <location>
        <begin position="29"/>
        <end position="45"/>
    </location>
</feature>
<evidence type="ECO:0000259" key="2">
    <source>
        <dbReference type="Pfam" id="PF02557"/>
    </source>
</evidence>
<dbReference type="Gene3D" id="3.30.1380.10">
    <property type="match status" value="1"/>
</dbReference>
<keyword evidence="4" id="KW-1185">Reference proteome</keyword>
<dbReference type="SUPFAM" id="SSF55166">
    <property type="entry name" value="Hedgehog/DD-peptidase"/>
    <property type="match status" value="1"/>
</dbReference>
<dbReference type="InterPro" id="IPR058193">
    <property type="entry name" value="VanY/YodJ_core_dom"/>
</dbReference>
<sequence length="247" mass="27793">MVITVCVAVYFIGANYLIHNLDQKLDIQTSSQSSQNDQSSKTQQSESNSTKDTQDWKLTLVNQNNLIPENYTIEVTELNNGQAIDKRAYPYLQEMMDDARAAGLSPIICSSYRSMEKQTRLFDEQVKGLQNQGKDYVDAVAEAKTAVAYPGTSEHQLGLAVDIVSEDYQLLDEKQEETPEYIWLSKNCSKYGFIVRYPNGKTDITGVIYEPWHFRYVGKEAAQEIMSKGICLEEYLEGSSSSSSAKS</sequence>
<dbReference type="PANTHER" id="PTHR34385:SF1">
    <property type="entry name" value="PEPTIDOGLYCAN L-ALANYL-D-GLUTAMATE ENDOPEPTIDASE CWLK"/>
    <property type="match status" value="1"/>
</dbReference>
<evidence type="ECO:0000256" key="1">
    <source>
        <dbReference type="SAM" id="MobiDB-lite"/>
    </source>
</evidence>